<dbReference type="HAMAP" id="MF_01077">
    <property type="entry name" value="RimP"/>
    <property type="match status" value="1"/>
</dbReference>
<feature type="domain" description="Ribosome maturation factor RimP N-terminal" evidence="4">
    <location>
        <begin position="18"/>
        <end position="93"/>
    </location>
</feature>
<evidence type="ECO:0000256" key="3">
    <source>
        <dbReference type="HAMAP-Rule" id="MF_01077"/>
    </source>
</evidence>
<evidence type="ECO:0000259" key="5">
    <source>
        <dbReference type="Pfam" id="PF17384"/>
    </source>
</evidence>
<dbReference type="EMBL" id="JACHVS010000001">
    <property type="protein sequence ID" value="MBB2996149.1"/>
    <property type="molecule type" value="Genomic_DNA"/>
</dbReference>
<protein>
    <recommendedName>
        <fullName evidence="3">Ribosome maturation factor RimP</fullName>
    </recommendedName>
</protein>
<dbReference type="InterPro" id="IPR028998">
    <property type="entry name" value="RimP_C"/>
</dbReference>
<sequence length="189" mass="20829">MTGTPADTQLEANRLKKLLEPTVASHSLYLEDVEVRNAGAQRIVHIVVDLLEGTGGVQLDTIAEVSRSVSDVLDADPLDGATPYDLEVSSPGVSRPLTELRHWRRNVGRMVKINMIGEENLMGRVMAVTEDSITVVPELEVKKGMKAKQGPERVLEFSGIRRGNVEVEFTHVDDADLEELDIDEETEEA</sequence>
<evidence type="ECO:0000313" key="7">
    <source>
        <dbReference type="Proteomes" id="UP000523000"/>
    </source>
</evidence>
<dbReference type="Pfam" id="PF02576">
    <property type="entry name" value="RimP_N"/>
    <property type="match status" value="1"/>
</dbReference>
<evidence type="ECO:0000313" key="6">
    <source>
        <dbReference type="EMBL" id="MBB2996149.1"/>
    </source>
</evidence>
<dbReference type="Gene3D" id="3.30.300.70">
    <property type="entry name" value="RimP-like superfamily, N-terminal"/>
    <property type="match status" value="1"/>
</dbReference>
<comment type="subcellular location">
    <subcellularLocation>
        <location evidence="3">Cytoplasm</location>
    </subcellularLocation>
</comment>
<comment type="caution">
    <text evidence="6">The sequence shown here is derived from an EMBL/GenBank/DDBJ whole genome shotgun (WGS) entry which is preliminary data.</text>
</comment>
<dbReference type="CDD" id="cd01734">
    <property type="entry name" value="YlxS_C"/>
    <property type="match status" value="1"/>
</dbReference>
<dbReference type="SUPFAM" id="SSF74942">
    <property type="entry name" value="YhbC-like, C-terminal domain"/>
    <property type="match status" value="1"/>
</dbReference>
<keyword evidence="2 3" id="KW-0690">Ribosome biogenesis</keyword>
<dbReference type="PANTHER" id="PTHR33867:SF1">
    <property type="entry name" value="RIBOSOME MATURATION FACTOR RIMP"/>
    <property type="match status" value="1"/>
</dbReference>
<dbReference type="InterPro" id="IPR036847">
    <property type="entry name" value="RimP_C_sf"/>
</dbReference>
<dbReference type="AlphaFoldDB" id="A0A839QIY1"/>
<dbReference type="RefSeq" id="WP_183511341.1">
    <property type="nucleotide sequence ID" value="NZ_BAABGK010000002.1"/>
</dbReference>
<keyword evidence="7" id="KW-1185">Reference proteome</keyword>
<name>A0A839QIY1_9MICC</name>
<dbReference type="GO" id="GO:0000028">
    <property type="term" value="P:ribosomal small subunit assembly"/>
    <property type="evidence" value="ECO:0007669"/>
    <property type="project" value="TreeGrafter"/>
</dbReference>
<dbReference type="NCBIfam" id="NF000930">
    <property type="entry name" value="PRK00092.2-2"/>
    <property type="match status" value="1"/>
</dbReference>
<gene>
    <name evidence="3" type="primary">rimP</name>
    <name evidence="6" type="ORF">E9229_002340</name>
</gene>
<evidence type="ECO:0000256" key="1">
    <source>
        <dbReference type="ARBA" id="ARBA00022490"/>
    </source>
</evidence>
<comment type="similarity">
    <text evidence="3">Belongs to the RimP family.</text>
</comment>
<dbReference type="InterPro" id="IPR028989">
    <property type="entry name" value="RimP_N"/>
</dbReference>
<proteinExistence type="inferred from homology"/>
<feature type="domain" description="Ribosome maturation factor RimP C-terminal" evidence="5">
    <location>
        <begin position="97"/>
        <end position="169"/>
    </location>
</feature>
<dbReference type="SUPFAM" id="SSF75420">
    <property type="entry name" value="YhbC-like, N-terminal domain"/>
    <property type="match status" value="1"/>
</dbReference>
<comment type="function">
    <text evidence="3">Required for maturation of 30S ribosomal subunits.</text>
</comment>
<dbReference type="PANTHER" id="PTHR33867">
    <property type="entry name" value="RIBOSOME MATURATION FACTOR RIMP"/>
    <property type="match status" value="1"/>
</dbReference>
<dbReference type="InterPro" id="IPR035956">
    <property type="entry name" value="RimP_N_sf"/>
</dbReference>
<dbReference type="InterPro" id="IPR003728">
    <property type="entry name" value="Ribosome_maturation_RimP"/>
</dbReference>
<dbReference type="GO" id="GO:0006412">
    <property type="term" value="P:translation"/>
    <property type="evidence" value="ECO:0007669"/>
    <property type="project" value="TreeGrafter"/>
</dbReference>
<evidence type="ECO:0000256" key="2">
    <source>
        <dbReference type="ARBA" id="ARBA00022517"/>
    </source>
</evidence>
<organism evidence="6 7">
    <name type="scientific">Paeniglutamicibacter cryotolerans</name>
    <dbReference type="NCBI Taxonomy" id="670079"/>
    <lineage>
        <taxon>Bacteria</taxon>
        <taxon>Bacillati</taxon>
        <taxon>Actinomycetota</taxon>
        <taxon>Actinomycetes</taxon>
        <taxon>Micrococcales</taxon>
        <taxon>Micrococcaceae</taxon>
        <taxon>Paeniglutamicibacter</taxon>
    </lineage>
</organism>
<keyword evidence="1 3" id="KW-0963">Cytoplasm</keyword>
<reference evidence="6 7" key="1">
    <citation type="submission" date="2020-08" db="EMBL/GenBank/DDBJ databases">
        <title>Sequencing the genomes of 1000 actinobacteria strains.</title>
        <authorList>
            <person name="Klenk H.-P."/>
        </authorList>
    </citation>
    <scope>NUCLEOTIDE SEQUENCE [LARGE SCALE GENOMIC DNA]</scope>
    <source>
        <strain evidence="6 7">DSM 22826</strain>
    </source>
</reference>
<evidence type="ECO:0000259" key="4">
    <source>
        <dbReference type="Pfam" id="PF02576"/>
    </source>
</evidence>
<accession>A0A839QIY1</accession>
<dbReference type="Pfam" id="PF17384">
    <property type="entry name" value="DUF150_C"/>
    <property type="match status" value="1"/>
</dbReference>
<dbReference type="Proteomes" id="UP000523000">
    <property type="component" value="Unassembled WGS sequence"/>
</dbReference>
<dbReference type="GO" id="GO:0005829">
    <property type="term" value="C:cytosol"/>
    <property type="evidence" value="ECO:0007669"/>
    <property type="project" value="TreeGrafter"/>
</dbReference>